<evidence type="ECO:0000256" key="1">
    <source>
        <dbReference type="ARBA" id="ARBA00005964"/>
    </source>
</evidence>
<dbReference type="InterPro" id="IPR002018">
    <property type="entry name" value="CarbesteraseB"/>
</dbReference>
<dbReference type="PROSITE" id="PS00941">
    <property type="entry name" value="CARBOXYLESTERASE_B_2"/>
    <property type="match status" value="1"/>
</dbReference>
<evidence type="ECO:0000256" key="3">
    <source>
        <dbReference type="RuleBase" id="RU361235"/>
    </source>
</evidence>
<dbReference type="InterPro" id="IPR029058">
    <property type="entry name" value="AB_hydrolase_fold"/>
</dbReference>
<evidence type="ECO:0000259" key="4">
    <source>
        <dbReference type="Pfam" id="PF00135"/>
    </source>
</evidence>
<gene>
    <name evidence="5" type="ORF">NA57DRAFT_56541</name>
</gene>
<dbReference type="AlphaFoldDB" id="A0A9P4M6I2"/>
<keyword evidence="2 3" id="KW-0378">Hydrolase</keyword>
<dbReference type="InterPro" id="IPR019819">
    <property type="entry name" value="Carboxylesterase_B_CS"/>
</dbReference>
<accession>A0A9P4M6I2</accession>
<dbReference type="Proteomes" id="UP000799772">
    <property type="component" value="Unassembled WGS sequence"/>
</dbReference>
<dbReference type="OrthoDB" id="408631at2759"/>
<proteinExistence type="inferred from homology"/>
<evidence type="ECO:0000313" key="5">
    <source>
        <dbReference type="EMBL" id="KAF2098905.1"/>
    </source>
</evidence>
<comment type="caution">
    <text evidence="5">The sequence shown here is derived from an EMBL/GenBank/DDBJ whole genome shotgun (WGS) entry which is preliminary data.</text>
</comment>
<protein>
    <recommendedName>
        <fullName evidence="3">Carboxylic ester hydrolase</fullName>
        <ecNumber evidence="3">3.1.1.-</ecNumber>
    </recommendedName>
</protein>
<dbReference type="Pfam" id="PF00135">
    <property type="entry name" value="COesterase"/>
    <property type="match status" value="1"/>
</dbReference>
<reference evidence="5" key="1">
    <citation type="journal article" date="2020" name="Stud. Mycol.">
        <title>101 Dothideomycetes genomes: a test case for predicting lifestyles and emergence of pathogens.</title>
        <authorList>
            <person name="Haridas S."/>
            <person name="Albert R."/>
            <person name="Binder M."/>
            <person name="Bloem J."/>
            <person name="Labutti K."/>
            <person name="Salamov A."/>
            <person name="Andreopoulos B."/>
            <person name="Baker S."/>
            <person name="Barry K."/>
            <person name="Bills G."/>
            <person name="Bluhm B."/>
            <person name="Cannon C."/>
            <person name="Castanera R."/>
            <person name="Culley D."/>
            <person name="Daum C."/>
            <person name="Ezra D."/>
            <person name="Gonzalez J."/>
            <person name="Henrissat B."/>
            <person name="Kuo A."/>
            <person name="Liang C."/>
            <person name="Lipzen A."/>
            <person name="Lutzoni F."/>
            <person name="Magnuson J."/>
            <person name="Mondo S."/>
            <person name="Nolan M."/>
            <person name="Ohm R."/>
            <person name="Pangilinan J."/>
            <person name="Park H.-J."/>
            <person name="Ramirez L."/>
            <person name="Alfaro M."/>
            <person name="Sun H."/>
            <person name="Tritt A."/>
            <person name="Yoshinaga Y."/>
            <person name="Zwiers L.-H."/>
            <person name="Turgeon B."/>
            <person name="Goodwin S."/>
            <person name="Spatafora J."/>
            <person name="Crous P."/>
            <person name="Grigoriev I."/>
        </authorList>
    </citation>
    <scope>NUCLEOTIDE SEQUENCE</scope>
    <source>
        <strain evidence="5">CBS 133067</strain>
    </source>
</reference>
<dbReference type="InterPro" id="IPR050654">
    <property type="entry name" value="AChE-related_enzymes"/>
</dbReference>
<name>A0A9P4M6I2_9PEZI</name>
<feature type="chain" id="PRO_5040540357" description="Carboxylic ester hydrolase" evidence="3">
    <location>
        <begin position="18"/>
        <end position="593"/>
    </location>
</feature>
<feature type="signal peptide" evidence="3">
    <location>
        <begin position="1"/>
        <end position="17"/>
    </location>
</feature>
<comment type="similarity">
    <text evidence="1 3">Belongs to the type-B carboxylesterase/lipase family.</text>
</comment>
<dbReference type="PANTHER" id="PTHR43918">
    <property type="entry name" value="ACETYLCHOLINESTERASE"/>
    <property type="match status" value="1"/>
</dbReference>
<feature type="domain" description="Carboxylesterase type B" evidence="4">
    <location>
        <begin position="28"/>
        <end position="539"/>
    </location>
</feature>
<dbReference type="Gene3D" id="3.40.50.1820">
    <property type="entry name" value="alpha/beta hydrolase"/>
    <property type="match status" value="1"/>
</dbReference>
<dbReference type="GO" id="GO:0052689">
    <property type="term" value="F:carboxylic ester hydrolase activity"/>
    <property type="evidence" value="ECO:0007669"/>
    <property type="project" value="TreeGrafter"/>
</dbReference>
<sequence length="593" mass="64428">MRFHIVLAALFARVSLCYPPSKYGSGAPTAKVKNGTYQGYYAPAYDTDNFLGIPYAKPPTENRRFRVPQSLDSSWEGIRDATKYGPLCYGYGFDTVSQVGQGSTVSDDCLTINVVRPANAKGKLPVGFWMHGGGLVMGGSADNRYNLSFIVEESAKAGSPIIGVSINYRLSAWGFLYGKEVQKSGQTNLGFRDQRLALHWVQENIEAFGGDPSKVTIWGESSGANSVGAQLLAYDGRDDKIFSGAIAESGAPARVNPYPTPQSWEPVYQSLAEAVGCKGASDTLQCLRIVSAEDLNNAINSSATTGASYGPVIDGDFVQKAASVQLQKGEFVKVPYIIVQNADEGTMFGPHGVNTTEEFLAYLKAQAFDDETSQTLSYLYPDIPAIGIPGTWKGRANASATYGVQYKRSSSVGGDLSQHAPRRLTTLSWAAQKVPVYSGYFDVLVNGQPYTAGATHFQEVAFVFYNTMGYGYPQNLRPNPLGGILRPRYLALAKIMTRMWIGFISTGNPNSALDGVEAEHWPAYTLEEPMNYMFDANMTSHPFVDTYRAEAINYLIDIIIAREGRNCTGLAACKAPYGVKYGNTDGPPPLLHY</sequence>
<organism evidence="5 6">
    <name type="scientific">Rhizodiscina lignyota</name>
    <dbReference type="NCBI Taxonomy" id="1504668"/>
    <lineage>
        <taxon>Eukaryota</taxon>
        <taxon>Fungi</taxon>
        <taxon>Dikarya</taxon>
        <taxon>Ascomycota</taxon>
        <taxon>Pezizomycotina</taxon>
        <taxon>Dothideomycetes</taxon>
        <taxon>Pleosporomycetidae</taxon>
        <taxon>Aulographales</taxon>
        <taxon>Rhizodiscinaceae</taxon>
        <taxon>Rhizodiscina</taxon>
    </lineage>
</organism>
<keyword evidence="6" id="KW-1185">Reference proteome</keyword>
<evidence type="ECO:0000313" key="6">
    <source>
        <dbReference type="Proteomes" id="UP000799772"/>
    </source>
</evidence>
<dbReference type="EMBL" id="ML978126">
    <property type="protein sequence ID" value="KAF2098905.1"/>
    <property type="molecule type" value="Genomic_DNA"/>
</dbReference>
<keyword evidence="3" id="KW-0732">Signal</keyword>
<dbReference type="PANTHER" id="PTHR43918:SF4">
    <property type="entry name" value="CARBOXYLIC ESTER HYDROLASE"/>
    <property type="match status" value="1"/>
</dbReference>
<dbReference type="EC" id="3.1.1.-" evidence="3"/>
<dbReference type="PROSITE" id="PS00122">
    <property type="entry name" value="CARBOXYLESTERASE_B_1"/>
    <property type="match status" value="1"/>
</dbReference>
<evidence type="ECO:0000256" key="2">
    <source>
        <dbReference type="ARBA" id="ARBA00022801"/>
    </source>
</evidence>
<dbReference type="SUPFAM" id="SSF53474">
    <property type="entry name" value="alpha/beta-Hydrolases"/>
    <property type="match status" value="1"/>
</dbReference>
<dbReference type="InterPro" id="IPR019826">
    <property type="entry name" value="Carboxylesterase_B_AS"/>
</dbReference>